<dbReference type="Proteomes" id="UP000472320">
    <property type="component" value="Unassembled WGS sequence"/>
</dbReference>
<accession>A0A6L6QD13</accession>
<protein>
    <recommendedName>
        <fullName evidence="4">Hemolysin XhlA</fullName>
    </recommendedName>
</protein>
<organism evidence="2 3">
    <name type="scientific">Massilia eburnea</name>
    <dbReference type="NCBI Taxonomy" id="1776165"/>
    <lineage>
        <taxon>Bacteria</taxon>
        <taxon>Pseudomonadati</taxon>
        <taxon>Pseudomonadota</taxon>
        <taxon>Betaproteobacteria</taxon>
        <taxon>Burkholderiales</taxon>
        <taxon>Oxalobacteraceae</taxon>
        <taxon>Telluria group</taxon>
        <taxon>Massilia</taxon>
    </lineage>
</organism>
<evidence type="ECO:0000313" key="3">
    <source>
        <dbReference type="Proteomes" id="UP000472320"/>
    </source>
</evidence>
<proteinExistence type="predicted"/>
<dbReference type="RefSeq" id="WP_155452596.1">
    <property type="nucleotide sequence ID" value="NZ_WNKX01000002.1"/>
</dbReference>
<sequence length="85" mass="9564">MVDDEDDTKLMYERRFAVLEQNVAVIMSNYATKEDIAHLGTQIVRMETQMARMETRLIKWVIGAMAASVVSVIGTALSIAKLFIN</sequence>
<feature type="transmembrane region" description="Helical" evidence="1">
    <location>
        <begin position="60"/>
        <end position="84"/>
    </location>
</feature>
<keyword evidence="1" id="KW-0472">Membrane</keyword>
<evidence type="ECO:0008006" key="4">
    <source>
        <dbReference type="Google" id="ProtNLM"/>
    </source>
</evidence>
<dbReference type="OrthoDB" id="6520248at2"/>
<evidence type="ECO:0000313" key="2">
    <source>
        <dbReference type="EMBL" id="MTW09616.1"/>
    </source>
</evidence>
<keyword evidence="1" id="KW-1133">Transmembrane helix</keyword>
<keyword evidence="1" id="KW-0812">Transmembrane</keyword>
<reference evidence="2 3" key="1">
    <citation type="submission" date="2019-11" db="EMBL/GenBank/DDBJ databases">
        <title>Type strains purchased from KCTC, JCM and DSMZ.</title>
        <authorList>
            <person name="Lu H."/>
        </authorList>
    </citation>
    <scope>NUCLEOTIDE SEQUENCE [LARGE SCALE GENOMIC DNA]</scope>
    <source>
        <strain evidence="2 3">JCM 31587</strain>
    </source>
</reference>
<dbReference type="EMBL" id="WNKX01000002">
    <property type="protein sequence ID" value="MTW09616.1"/>
    <property type="molecule type" value="Genomic_DNA"/>
</dbReference>
<comment type="caution">
    <text evidence="2">The sequence shown here is derived from an EMBL/GenBank/DDBJ whole genome shotgun (WGS) entry which is preliminary data.</text>
</comment>
<name>A0A6L6QD13_9BURK</name>
<keyword evidence="3" id="KW-1185">Reference proteome</keyword>
<evidence type="ECO:0000256" key="1">
    <source>
        <dbReference type="SAM" id="Phobius"/>
    </source>
</evidence>
<dbReference type="AlphaFoldDB" id="A0A6L6QD13"/>
<gene>
    <name evidence="2" type="ORF">GM658_03300</name>
</gene>